<evidence type="ECO:0008006" key="4">
    <source>
        <dbReference type="Google" id="ProtNLM"/>
    </source>
</evidence>
<dbReference type="Proteomes" id="UP000593875">
    <property type="component" value="Chromosome"/>
</dbReference>
<reference evidence="2 3" key="1">
    <citation type="submission" date="2020-10" db="EMBL/GenBank/DDBJ databases">
        <title>Genome sequencing of Massilia sp. LPB0304.</title>
        <authorList>
            <person name="Kim J."/>
        </authorList>
    </citation>
    <scope>NUCLEOTIDE SEQUENCE [LARGE SCALE GENOMIC DNA]</scope>
    <source>
        <strain evidence="2 3">LPB0304</strain>
    </source>
</reference>
<dbReference type="KEGG" id="mlir:LPB04_18245"/>
<sequence>MEASVMREKRIARIYYRELFAAFALYTILLVAAIRFGRPMPDSLLRTAILASPMIGFGAAIWAIARQVQRADEYIRMRLLENIALAAAITAGLSFTYGFLETAGFAKLSMFTVWAVLCLSLGAVQLVRKALGR</sequence>
<gene>
    <name evidence="2" type="ORF">LPB04_18245</name>
</gene>
<protein>
    <recommendedName>
        <fullName evidence="4">Transmembrane protein</fullName>
    </recommendedName>
</protein>
<evidence type="ECO:0000313" key="2">
    <source>
        <dbReference type="EMBL" id="QOL48874.1"/>
    </source>
</evidence>
<feature type="transmembrane region" description="Helical" evidence="1">
    <location>
        <begin position="77"/>
        <end position="99"/>
    </location>
</feature>
<evidence type="ECO:0000313" key="3">
    <source>
        <dbReference type="Proteomes" id="UP000593875"/>
    </source>
</evidence>
<keyword evidence="1" id="KW-0472">Membrane</keyword>
<keyword evidence="1" id="KW-0812">Transmembrane</keyword>
<proteinExistence type="predicted"/>
<keyword evidence="1" id="KW-1133">Transmembrane helix</keyword>
<feature type="transmembrane region" description="Helical" evidence="1">
    <location>
        <begin position="20"/>
        <end position="37"/>
    </location>
</feature>
<feature type="transmembrane region" description="Helical" evidence="1">
    <location>
        <begin position="43"/>
        <end position="65"/>
    </location>
</feature>
<dbReference type="AlphaFoldDB" id="A0A7L9U1K6"/>
<dbReference type="EMBL" id="CP062941">
    <property type="protein sequence ID" value="QOL48874.1"/>
    <property type="molecule type" value="Genomic_DNA"/>
</dbReference>
<evidence type="ECO:0000256" key="1">
    <source>
        <dbReference type="SAM" id="Phobius"/>
    </source>
</evidence>
<organism evidence="2 3">
    <name type="scientific">Massilia litorea</name>
    <dbReference type="NCBI Taxonomy" id="2769491"/>
    <lineage>
        <taxon>Bacteria</taxon>
        <taxon>Pseudomonadati</taxon>
        <taxon>Pseudomonadota</taxon>
        <taxon>Betaproteobacteria</taxon>
        <taxon>Burkholderiales</taxon>
        <taxon>Oxalobacteraceae</taxon>
        <taxon>Telluria group</taxon>
        <taxon>Massilia</taxon>
    </lineage>
</organism>
<accession>A0A7L9U1K6</accession>
<feature type="transmembrane region" description="Helical" evidence="1">
    <location>
        <begin position="105"/>
        <end position="127"/>
    </location>
</feature>
<name>A0A7L9U1K6_9BURK</name>
<keyword evidence="3" id="KW-1185">Reference proteome</keyword>